<dbReference type="Gene3D" id="2.60.200.20">
    <property type="match status" value="1"/>
</dbReference>
<dbReference type="CDD" id="cd00060">
    <property type="entry name" value="FHA"/>
    <property type="match status" value="1"/>
</dbReference>
<comment type="caution">
    <text evidence="3">The sequence shown here is derived from an EMBL/GenBank/DDBJ whole genome shotgun (WGS) entry which is preliminary data.</text>
</comment>
<feature type="compositionally biased region" description="Acidic residues" evidence="1">
    <location>
        <begin position="75"/>
        <end position="88"/>
    </location>
</feature>
<protein>
    <recommendedName>
        <fullName evidence="2">FHA domain-containing protein</fullName>
    </recommendedName>
</protein>
<feature type="region of interest" description="Disordered" evidence="1">
    <location>
        <begin position="216"/>
        <end position="237"/>
    </location>
</feature>
<reference evidence="3 4" key="1">
    <citation type="submission" date="2019-02" db="EMBL/GenBank/DDBJ databases">
        <title>Haloarcula mannanilyticum sp. nov., a mannan degrading haloarchaeon isolated from commercial salt.</title>
        <authorList>
            <person name="Enomoto S."/>
            <person name="Shimane Y."/>
            <person name="Kamekura M."/>
            <person name="Ito T."/>
            <person name="Moriya O."/>
            <person name="Ihara K."/>
            <person name="Takahashi-Ando N."/>
            <person name="Fukushima Y."/>
            <person name="Yoshida Y."/>
            <person name="Usama R."/>
            <person name="Takai K."/>
            <person name="Minegishi H."/>
        </authorList>
    </citation>
    <scope>NUCLEOTIDE SEQUENCE [LARGE SCALE GENOMIC DNA]</scope>
    <source>
        <strain evidence="3 4">MD130-1</strain>
    </source>
</reference>
<evidence type="ECO:0000256" key="1">
    <source>
        <dbReference type="SAM" id="MobiDB-lite"/>
    </source>
</evidence>
<accession>A0A4C2EPV1</accession>
<dbReference type="InterPro" id="IPR000253">
    <property type="entry name" value="FHA_dom"/>
</dbReference>
<feature type="compositionally biased region" description="Acidic residues" evidence="1">
    <location>
        <begin position="183"/>
        <end position="193"/>
    </location>
</feature>
<name>A0A4C2EPV1_9EURY</name>
<feature type="region of interest" description="Disordered" evidence="1">
    <location>
        <begin position="30"/>
        <end position="198"/>
    </location>
</feature>
<feature type="compositionally biased region" description="Acidic residues" evidence="1">
    <location>
        <begin position="129"/>
        <end position="172"/>
    </location>
</feature>
<evidence type="ECO:0000259" key="2">
    <source>
        <dbReference type="PROSITE" id="PS50006"/>
    </source>
</evidence>
<dbReference type="AlphaFoldDB" id="A0A4C2EPV1"/>
<keyword evidence="4" id="KW-1185">Reference proteome</keyword>
<gene>
    <name evidence="3" type="ORF">Harman_34150</name>
</gene>
<feature type="compositionally biased region" description="Basic and acidic residues" evidence="1">
    <location>
        <begin position="102"/>
        <end position="127"/>
    </location>
</feature>
<dbReference type="EMBL" id="BIXZ01000008">
    <property type="protein sequence ID" value="GCF15480.1"/>
    <property type="molecule type" value="Genomic_DNA"/>
</dbReference>
<dbReference type="Proteomes" id="UP000304382">
    <property type="component" value="Unassembled WGS sequence"/>
</dbReference>
<dbReference type="OrthoDB" id="53394at2157"/>
<feature type="region of interest" description="Disordered" evidence="1">
    <location>
        <begin position="252"/>
        <end position="283"/>
    </location>
</feature>
<dbReference type="SUPFAM" id="SSF49879">
    <property type="entry name" value="SMAD/FHA domain"/>
    <property type="match status" value="1"/>
</dbReference>
<sequence length="400" mass="41934">MPEPDRTVKCPICDEDFDPTVAGGWCTNPDCGEWQHTDNTATEFDADDGGPSDADLIAEGADDTPSSEGASDAATDVDESTGDADGNEDMSAAEAFSSDTATAERTDETATEGKAEDNAEDIHRTEPAADGDTDQLTETGDDSDSAGNDDEADGVDETGEADEADGAEETDEADKTGESPTSTDEDPETDDEATITCPDCERELDADANFCIDCGADVQDITPGDDGSLDACPSCDTPVDDDASFCVNCGEDLDAHRGESDTPTADSASSPSTTDETAAEPATAGNAVETLASQSDDEPVPDTLVLSVEGRDIAVEDGDRIGREIRAALLDAGRPEDEAVRIHREHVRFDRQPEGFYLVDLGDNPTRLNGTPMQKGDREPVELGDELELSGVVTMTIRAA</sequence>
<proteinExistence type="predicted"/>
<organism evidence="3 4">
    <name type="scientific">Haloarcula mannanilytica</name>
    <dbReference type="NCBI Taxonomy" id="2509225"/>
    <lineage>
        <taxon>Archaea</taxon>
        <taxon>Methanobacteriati</taxon>
        <taxon>Methanobacteriota</taxon>
        <taxon>Stenosarchaea group</taxon>
        <taxon>Halobacteria</taxon>
        <taxon>Halobacteriales</taxon>
        <taxon>Haloarculaceae</taxon>
        <taxon>Haloarcula</taxon>
    </lineage>
</organism>
<dbReference type="PROSITE" id="PS50006">
    <property type="entry name" value="FHA_DOMAIN"/>
    <property type="match status" value="1"/>
</dbReference>
<dbReference type="RefSeq" id="WP_137684995.1">
    <property type="nucleotide sequence ID" value="NZ_BIXZ01000008.1"/>
</dbReference>
<dbReference type="InterPro" id="IPR025874">
    <property type="entry name" value="DZR"/>
</dbReference>
<dbReference type="Pfam" id="PF12773">
    <property type="entry name" value="DZR"/>
    <property type="match status" value="1"/>
</dbReference>
<evidence type="ECO:0000313" key="4">
    <source>
        <dbReference type="Proteomes" id="UP000304382"/>
    </source>
</evidence>
<feature type="domain" description="FHA" evidence="2">
    <location>
        <begin position="319"/>
        <end position="373"/>
    </location>
</feature>
<feature type="compositionally biased region" description="Low complexity" evidence="1">
    <location>
        <begin position="261"/>
        <end position="283"/>
    </location>
</feature>
<dbReference type="InterPro" id="IPR008984">
    <property type="entry name" value="SMAD_FHA_dom_sf"/>
</dbReference>
<evidence type="ECO:0000313" key="3">
    <source>
        <dbReference type="EMBL" id="GCF15480.1"/>
    </source>
</evidence>